<name>A0A2A4ZAV8_9PROT</name>
<dbReference type="PANTHER" id="PTHR35146">
    <property type="entry name" value="UPF0178 PROTEIN YAII"/>
    <property type="match status" value="1"/>
</dbReference>
<dbReference type="NCBIfam" id="NF001095">
    <property type="entry name" value="PRK00124.1"/>
    <property type="match status" value="1"/>
</dbReference>
<comment type="similarity">
    <text evidence="1 2">Belongs to the UPF0178 family.</text>
</comment>
<organism evidence="3">
    <name type="scientific">OCS116 cluster bacterium</name>
    <dbReference type="NCBI Taxonomy" id="2030921"/>
    <lineage>
        <taxon>Bacteria</taxon>
        <taxon>Pseudomonadati</taxon>
        <taxon>Pseudomonadota</taxon>
        <taxon>Alphaproteobacteria</taxon>
        <taxon>OCS116 cluster</taxon>
    </lineage>
</organism>
<dbReference type="InterPro" id="IPR003791">
    <property type="entry name" value="UPF0178"/>
</dbReference>
<dbReference type="HAMAP" id="MF_00489">
    <property type="entry name" value="UPF0178"/>
    <property type="match status" value="1"/>
</dbReference>
<sequence length="152" mass="16846">MTHNITLYIDADACPVKDEVLKVSYRHKLKVYMVSNQWMRLEVGKLVEKIVVSAGADEADNWIAEHIGDNGICITADIPLAKRCLDQGAIVLGPTGKPFSTENIGMALAMRELNQHLRETGESKGYNPSFTKADRSHFLQALESAIQKLIHA</sequence>
<dbReference type="AlphaFoldDB" id="A0A2A4ZAV8"/>
<evidence type="ECO:0000313" key="3">
    <source>
        <dbReference type="EMBL" id="PCJ03920.1"/>
    </source>
</evidence>
<evidence type="ECO:0000256" key="1">
    <source>
        <dbReference type="ARBA" id="ARBA00008522"/>
    </source>
</evidence>
<gene>
    <name evidence="3" type="ORF">COB13_00520</name>
</gene>
<comment type="caution">
    <text evidence="3">The sequence shown here is derived from an EMBL/GenBank/DDBJ whole genome shotgun (WGS) entry which is preliminary data.</text>
</comment>
<dbReference type="EMBL" id="NVUS01000001">
    <property type="protein sequence ID" value="PCJ03920.1"/>
    <property type="molecule type" value="Genomic_DNA"/>
</dbReference>
<proteinExistence type="inferred from homology"/>
<reference evidence="3" key="2">
    <citation type="journal article" date="2018" name="ISME J.">
        <title>A dynamic microbial community with high functional redundancy inhabits the cold, oxic subseafloor aquifer.</title>
        <authorList>
            <person name="Tully B.J."/>
            <person name="Wheat C.G."/>
            <person name="Glazer B.T."/>
            <person name="Huber J.A."/>
        </authorList>
    </citation>
    <scope>NUCLEOTIDE SEQUENCE</scope>
    <source>
        <strain evidence="3">NORP83</strain>
    </source>
</reference>
<evidence type="ECO:0000256" key="2">
    <source>
        <dbReference type="HAMAP-Rule" id="MF_00489"/>
    </source>
</evidence>
<dbReference type="PANTHER" id="PTHR35146:SF1">
    <property type="entry name" value="UPF0178 PROTEIN YAII"/>
    <property type="match status" value="1"/>
</dbReference>
<accession>A0A2A4ZAV8</accession>
<reference key="1">
    <citation type="submission" date="2017-08" db="EMBL/GenBank/DDBJ databases">
        <title>A dynamic microbial community with high functional redundancy inhabits the cold, oxic subseafloor aquifer.</title>
        <authorList>
            <person name="Tully B.J."/>
            <person name="Wheat C.G."/>
            <person name="Glazer B.T."/>
            <person name="Huber J.A."/>
        </authorList>
    </citation>
    <scope>NUCLEOTIDE SEQUENCE [LARGE SCALE GENOMIC DNA]</scope>
</reference>
<dbReference type="CDD" id="cd18720">
    <property type="entry name" value="PIN_YqxD-like"/>
    <property type="match status" value="1"/>
</dbReference>
<protein>
    <recommendedName>
        <fullName evidence="2">UPF0178 protein COB13_00520</fullName>
    </recommendedName>
</protein>
<dbReference type="Pfam" id="PF02639">
    <property type="entry name" value="DUF188"/>
    <property type="match status" value="1"/>
</dbReference>